<organism evidence="1 2">
    <name type="scientific">Methanosarcina barkeri 3</name>
    <dbReference type="NCBI Taxonomy" id="1434107"/>
    <lineage>
        <taxon>Archaea</taxon>
        <taxon>Methanobacteriati</taxon>
        <taxon>Methanobacteriota</taxon>
        <taxon>Stenosarchaea group</taxon>
        <taxon>Methanomicrobia</taxon>
        <taxon>Methanosarcinales</taxon>
        <taxon>Methanosarcinaceae</taxon>
        <taxon>Methanosarcina</taxon>
    </lineage>
</organism>
<dbReference type="GO" id="GO:0016740">
    <property type="term" value="F:transferase activity"/>
    <property type="evidence" value="ECO:0007669"/>
    <property type="project" value="UniProtKB-KW"/>
</dbReference>
<dbReference type="HOGENOM" id="CLU_082991_0_0_2"/>
<evidence type="ECO:0000313" key="1">
    <source>
        <dbReference type="EMBL" id="AKB80751.1"/>
    </source>
</evidence>
<sequence length="223" mass="24666">MEELSNIEQESKEVRIPIGPIYLNGDLDIPTGARGIIVFARGTGSKSLSSRDQYIAQEFNKNNLGTLLLDLLTVDEGGIEMLKRDFHFDIEMLSIRLIDVSRWLLNRSDTKGLNLGYFGTNTGTAAALIAAKELKDVVKAVASKGGRPDLAEDALMYVESPTLFIVGGKDAEAVDYNKWALDRIVIADKELKIIPGSNNLFEEQGAIEEVARLACNWFKKYLL</sequence>
<keyword evidence="1" id="KW-0808">Transferase</keyword>
<evidence type="ECO:0000313" key="2">
    <source>
        <dbReference type="Proteomes" id="UP000033066"/>
    </source>
</evidence>
<keyword evidence="2" id="KW-1185">Reference proteome</keyword>
<dbReference type="OrthoDB" id="12087at2157"/>
<dbReference type="EMBL" id="CP009517">
    <property type="protein sequence ID" value="AKB80751.1"/>
    <property type="molecule type" value="Genomic_DNA"/>
</dbReference>
<dbReference type="InterPro" id="IPR029058">
    <property type="entry name" value="AB_hydrolase_fold"/>
</dbReference>
<dbReference type="STRING" id="1434107.MSBR3_0173"/>
<dbReference type="SUPFAM" id="SSF53474">
    <property type="entry name" value="alpha/beta-Hydrolases"/>
    <property type="match status" value="1"/>
</dbReference>
<dbReference type="AlphaFoldDB" id="A0A0E3SHN7"/>
<name>A0A0E3SHN7_METBA</name>
<proteinExistence type="predicted"/>
<dbReference type="Proteomes" id="UP000033066">
    <property type="component" value="Chromosome"/>
</dbReference>
<dbReference type="RefSeq" id="WP_048105821.1">
    <property type="nucleotide sequence ID" value="NZ_CP009517.1"/>
</dbReference>
<dbReference type="PATRIC" id="fig|1434107.4.peg.225"/>
<gene>
    <name evidence="1" type="ORF">MSBR3_0173</name>
</gene>
<dbReference type="KEGG" id="mbak:MSBR3_0173"/>
<protein>
    <submittedName>
        <fullName evidence="1">Phosphoribosyl transferase domain protein</fullName>
    </submittedName>
</protein>
<dbReference type="Gene3D" id="3.40.50.1820">
    <property type="entry name" value="alpha/beta hydrolase"/>
    <property type="match status" value="1"/>
</dbReference>
<reference evidence="1" key="1">
    <citation type="submission" date="2014-07" db="EMBL/GenBank/DDBJ databases">
        <title>Methanogenic archaea and the global carbon cycle.</title>
        <authorList>
            <person name="Henriksen J.R."/>
            <person name="Luke J."/>
            <person name="Reinhart S."/>
            <person name="Benedict M.N."/>
            <person name="Youngblut N.D."/>
            <person name="Metcalf M.E."/>
            <person name="Whitaker R.J."/>
            <person name="Metcalf W.W."/>
        </authorList>
    </citation>
    <scope>NUCLEOTIDE SEQUENCE [LARGE SCALE GENOMIC DNA]</scope>
    <source>
        <strain evidence="1">3</strain>
    </source>
</reference>
<dbReference type="GeneID" id="24787612"/>
<accession>A0A0E3SHN7</accession>